<keyword evidence="2" id="KW-1003">Cell membrane</keyword>
<evidence type="ECO:0000256" key="5">
    <source>
        <dbReference type="ARBA" id="ARBA00022692"/>
    </source>
</evidence>
<protein>
    <recommendedName>
        <fullName evidence="11">Glycosyltransferase RgtA/B/C/D-like domain-containing protein</fullName>
    </recommendedName>
</protein>
<evidence type="ECO:0000313" key="10">
    <source>
        <dbReference type="Proteomes" id="UP000033935"/>
    </source>
</evidence>
<dbReference type="EMBL" id="LBWG01000007">
    <property type="protein sequence ID" value="KKR04451.1"/>
    <property type="molecule type" value="Genomic_DNA"/>
</dbReference>
<keyword evidence="7 8" id="KW-0472">Membrane</keyword>
<keyword evidence="5 8" id="KW-0812">Transmembrane</keyword>
<feature type="transmembrane region" description="Helical" evidence="8">
    <location>
        <begin position="160"/>
        <end position="178"/>
    </location>
</feature>
<gene>
    <name evidence="9" type="ORF">UT30_C0007G0007</name>
</gene>
<organism evidence="9 10">
    <name type="scientific">Candidatus Uhrbacteria bacterium GW2011_GWF2_39_13</name>
    <dbReference type="NCBI Taxonomy" id="1618995"/>
    <lineage>
        <taxon>Bacteria</taxon>
        <taxon>Candidatus Uhriibacteriota</taxon>
    </lineage>
</organism>
<dbReference type="GO" id="GO:0009103">
    <property type="term" value="P:lipopolysaccharide biosynthetic process"/>
    <property type="evidence" value="ECO:0007669"/>
    <property type="project" value="UniProtKB-ARBA"/>
</dbReference>
<evidence type="ECO:0000313" key="9">
    <source>
        <dbReference type="EMBL" id="KKR04451.1"/>
    </source>
</evidence>
<proteinExistence type="predicted"/>
<comment type="subcellular location">
    <subcellularLocation>
        <location evidence="1">Cell membrane</location>
        <topology evidence="1">Multi-pass membrane protein</topology>
    </subcellularLocation>
</comment>
<feature type="transmembrane region" description="Helical" evidence="8">
    <location>
        <begin position="316"/>
        <end position="332"/>
    </location>
</feature>
<feature type="transmembrane region" description="Helical" evidence="8">
    <location>
        <begin position="96"/>
        <end position="125"/>
    </location>
</feature>
<evidence type="ECO:0000256" key="1">
    <source>
        <dbReference type="ARBA" id="ARBA00004651"/>
    </source>
</evidence>
<dbReference type="Proteomes" id="UP000033935">
    <property type="component" value="Unassembled WGS sequence"/>
</dbReference>
<feature type="transmembrane region" description="Helical" evidence="8">
    <location>
        <begin position="382"/>
        <end position="401"/>
    </location>
</feature>
<dbReference type="InterPro" id="IPR050297">
    <property type="entry name" value="LipidA_mod_glycosyltrf_83"/>
</dbReference>
<dbReference type="AlphaFoldDB" id="A0A0G0MVH9"/>
<dbReference type="PANTHER" id="PTHR33908:SF11">
    <property type="entry name" value="MEMBRANE PROTEIN"/>
    <property type="match status" value="1"/>
</dbReference>
<evidence type="ECO:0000256" key="6">
    <source>
        <dbReference type="ARBA" id="ARBA00022989"/>
    </source>
</evidence>
<evidence type="ECO:0008006" key="11">
    <source>
        <dbReference type="Google" id="ProtNLM"/>
    </source>
</evidence>
<feature type="transmembrane region" description="Helical" evidence="8">
    <location>
        <begin position="344"/>
        <end position="362"/>
    </location>
</feature>
<keyword evidence="6 8" id="KW-1133">Transmembrane helix</keyword>
<evidence type="ECO:0000256" key="8">
    <source>
        <dbReference type="SAM" id="Phobius"/>
    </source>
</evidence>
<feature type="transmembrane region" description="Helical" evidence="8">
    <location>
        <begin position="190"/>
        <end position="209"/>
    </location>
</feature>
<evidence type="ECO:0000256" key="2">
    <source>
        <dbReference type="ARBA" id="ARBA00022475"/>
    </source>
</evidence>
<comment type="caution">
    <text evidence="9">The sequence shown here is derived from an EMBL/GenBank/DDBJ whole genome shotgun (WGS) entry which is preliminary data.</text>
</comment>
<dbReference type="PANTHER" id="PTHR33908">
    <property type="entry name" value="MANNOSYLTRANSFERASE YKCB-RELATED"/>
    <property type="match status" value="1"/>
</dbReference>
<evidence type="ECO:0000256" key="3">
    <source>
        <dbReference type="ARBA" id="ARBA00022676"/>
    </source>
</evidence>
<dbReference type="GO" id="GO:0016763">
    <property type="term" value="F:pentosyltransferase activity"/>
    <property type="evidence" value="ECO:0007669"/>
    <property type="project" value="TreeGrafter"/>
</dbReference>
<accession>A0A0G0MVH9</accession>
<sequence>MVFNKTEVSIDRWRKIALITITCVFFLGSLILVNCSFLFVSPDETANAYFAELFAQSASFQGPYNELADEFDRIHPRSTVNNHGQLLPGSFLGLSFLYGIISIVFGKWVFWILTPLVTIGTAYAWRKLIAQWTNEQIGAITFILFLIHPAVWYYTARGMMHNVLFLDLFILGCWMWMVRPIARKMGDLNMTSVSLDDFFAGLLFGLALFVRSSEVLWIAVLLCLSILIWWRSLVWRRLLVGLCGLFLGLGFFFVMNTLSYGHPLTTGYTFQVFSPQVLSQQQFFDMETLADTVTVLPFGFHPKVAWQHFSSYVVEMFWWLSVLVLPGFFILWSQKTGRWTLRWALILSLLVSVWLVLMYGSWEIHDNPDSTQTTMANSYVRYWLPLYVFLTPIMAATIYWVSQRGRSLFSKRLITISFILLILGFNVRTVFLQGQDGLLKMRSQLQHSESIQASVLRYTSPGSVIIVDRSDKLFFPHRQVWYPLRDEATYAAMPRLVEKTQLYYYGITFPQADIEYLNTDRLKNLGLQIELIETFQQESLYRISSF</sequence>
<name>A0A0G0MVH9_9BACT</name>
<feature type="transmembrane region" description="Helical" evidence="8">
    <location>
        <begin position="137"/>
        <end position="154"/>
    </location>
</feature>
<evidence type="ECO:0000256" key="4">
    <source>
        <dbReference type="ARBA" id="ARBA00022679"/>
    </source>
</evidence>
<keyword evidence="3" id="KW-0328">Glycosyltransferase</keyword>
<reference evidence="9 10" key="1">
    <citation type="journal article" date="2015" name="Nature">
        <title>rRNA introns, odd ribosomes, and small enigmatic genomes across a large radiation of phyla.</title>
        <authorList>
            <person name="Brown C.T."/>
            <person name="Hug L.A."/>
            <person name="Thomas B.C."/>
            <person name="Sharon I."/>
            <person name="Castelle C.J."/>
            <person name="Singh A."/>
            <person name="Wilkins M.J."/>
            <person name="Williams K.H."/>
            <person name="Banfield J.F."/>
        </authorList>
    </citation>
    <scope>NUCLEOTIDE SEQUENCE [LARGE SCALE GENOMIC DNA]</scope>
</reference>
<keyword evidence="4" id="KW-0808">Transferase</keyword>
<feature type="transmembrane region" description="Helical" evidence="8">
    <location>
        <begin position="238"/>
        <end position="258"/>
    </location>
</feature>
<evidence type="ECO:0000256" key="7">
    <source>
        <dbReference type="ARBA" id="ARBA00023136"/>
    </source>
</evidence>
<dbReference type="GO" id="GO:0005886">
    <property type="term" value="C:plasma membrane"/>
    <property type="evidence" value="ECO:0007669"/>
    <property type="project" value="UniProtKB-SubCell"/>
</dbReference>
<feature type="transmembrane region" description="Helical" evidence="8">
    <location>
        <begin position="413"/>
        <end position="432"/>
    </location>
</feature>
<feature type="transmembrane region" description="Helical" evidence="8">
    <location>
        <begin position="16"/>
        <end position="40"/>
    </location>
</feature>